<keyword evidence="5 7" id="KW-0057">Aromatic amino acid biosynthesis</keyword>
<dbReference type="OrthoDB" id="9809920at2"/>
<dbReference type="InterPro" id="IPR036968">
    <property type="entry name" value="Enolpyruvate_Tfrase_sf"/>
</dbReference>
<feature type="binding site" evidence="7">
    <location>
        <position position="102"/>
    </location>
    <ligand>
        <name>phosphoenolpyruvate</name>
        <dbReference type="ChEBI" id="CHEBI:58702"/>
    </ligand>
</feature>
<dbReference type="HOGENOM" id="CLU_024321_0_0_4"/>
<dbReference type="GO" id="GO:0008652">
    <property type="term" value="P:amino acid biosynthetic process"/>
    <property type="evidence" value="ECO:0007669"/>
    <property type="project" value="UniProtKB-KW"/>
</dbReference>
<dbReference type="PROSITE" id="PS00885">
    <property type="entry name" value="EPSP_SYNTHASE_2"/>
    <property type="match status" value="1"/>
</dbReference>
<feature type="binding site" evidence="7">
    <location>
        <position position="369"/>
    </location>
    <ligand>
        <name>3-phosphoshikimate</name>
        <dbReference type="ChEBI" id="CHEBI:145989"/>
    </ligand>
</feature>
<feature type="binding site" evidence="7">
    <location>
        <position position="443"/>
    </location>
    <ligand>
        <name>phosphoenolpyruvate</name>
        <dbReference type="ChEBI" id="CHEBI:58702"/>
    </ligand>
</feature>
<evidence type="ECO:0000259" key="8">
    <source>
        <dbReference type="Pfam" id="PF00275"/>
    </source>
</evidence>
<comment type="subunit">
    <text evidence="7">Monomer.</text>
</comment>
<gene>
    <name evidence="7" type="primary">aroA</name>
    <name evidence="9" type="ORF">HMPREF9440_00876</name>
</gene>
<reference evidence="9 10" key="1">
    <citation type="submission" date="2011-11" db="EMBL/GenBank/DDBJ databases">
        <authorList>
            <person name="Weinstock G."/>
            <person name="Sodergren E."/>
            <person name="Clifton S."/>
            <person name="Fulton L."/>
            <person name="Fulton B."/>
            <person name="Courtney L."/>
            <person name="Fronick C."/>
            <person name="Harrison M."/>
            <person name="Strong C."/>
            <person name="Farmer C."/>
            <person name="Delahaunty K."/>
            <person name="Markovic C."/>
            <person name="Hall O."/>
            <person name="Minx P."/>
            <person name="Tomlinson C."/>
            <person name="Mitreva M."/>
            <person name="Hou S."/>
            <person name="Chen J."/>
            <person name="Wollam A."/>
            <person name="Pepin K.H."/>
            <person name="Johnson M."/>
            <person name="Bhonagiri V."/>
            <person name="Zhang X."/>
            <person name="Suruliraj S."/>
            <person name="Warren W."/>
            <person name="Chinwalla A."/>
            <person name="Mardis E.R."/>
            <person name="Wilson R.K."/>
        </authorList>
    </citation>
    <scope>NUCLEOTIDE SEQUENCE [LARGE SCALE GENOMIC DNA]</scope>
    <source>
        <strain evidence="9 10">YIT 11816</strain>
    </source>
</reference>
<feature type="binding site" evidence="7">
    <location>
        <position position="174"/>
    </location>
    <ligand>
        <name>phosphoenolpyruvate</name>
        <dbReference type="ChEBI" id="CHEBI:58702"/>
    </ligand>
</feature>
<feature type="binding site" evidence="7">
    <location>
        <position position="28"/>
    </location>
    <ligand>
        <name>3-phosphoshikimate</name>
        <dbReference type="ChEBI" id="CHEBI:145989"/>
    </ligand>
</feature>
<comment type="pathway">
    <text evidence="1 7">Metabolic intermediate biosynthesis; chorismate biosynthesis; chorismate from D-erythrose 4-phosphate and phosphoenolpyruvate: step 6/7.</text>
</comment>
<dbReference type="InterPro" id="IPR023193">
    <property type="entry name" value="EPSP_synthase_CS"/>
</dbReference>
<evidence type="ECO:0000256" key="6">
    <source>
        <dbReference type="ARBA" id="ARBA00044633"/>
    </source>
</evidence>
<organism evidence="9 10">
    <name type="scientific">Sutterella parvirubra YIT 11816</name>
    <dbReference type="NCBI Taxonomy" id="762967"/>
    <lineage>
        <taxon>Bacteria</taxon>
        <taxon>Pseudomonadati</taxon>
        <taxon>Pseudomonadota</taxon>
        <taxon>Betaproteobacteria</taxon>
        <taxon>Burkholderiales</taxon>
        <taxon>Sutterellaceae</taxon>
        <taxon>Sutterella</taxon>
    </lineage>
</organism>
<dbReference type="InterPro" id="IPR006264">
    <property type="entry name" value="EPSP_synthase"/>
</dbReference>
<dbReference type="EMBL" id="AFBQ01000119">
    <property type="protein sequence ID" value="EHY31760.1"/>
    <property type="molecule type" value="Genomic_DNA"/>
</dbReference>
<feature type="binding site" evidence="7">
    <location>
        <position position="174"/>
    </location>
    <ligand>
        <name>3-phosphoshikimate</name>
        <dbReference type="ChEBI" id="CHEBI:145989"/>
    </ligand>
</feature>
<comment type="caution">
    <text evidence="9">The sequence shown here is derived from an EMBL/GenBank/DDBJ whole genome shotgun (WGS) entry which is preliminary data.</text>
</comment>
<feature type="binding site" evidence="7">
    <location>
        <position position="24"/>
    </location>
    <ligand>
        <name>3-phosphoshikimate</name>
        <dbReference type="ChEBI" id="CHEBI:145989"/>
    </ligand>
</feature>
<evidence type="ECO:0000256" key="3">
    <source>
        <dbReference type="ARBA" id="ARBA00022605"/>
    </source>
</evidence>
<dbReference type="Pfam" id="PF00275">
    <property type="entry name" value="EPSP_synthase"/>
    <property type="match status" value="1"/>
</dbReference>
<dbReference type="NCBIfam" id="TIGR01356">
    <property type="entry name" value="aroA"/>
    <property type="match status" value="1"/>
</dbReference>
<evidence type="ECO:0000256" key="1">
    <source>
        <dbReference type="ARBA" id="ARBA00004811"/>
    </source>
</evidence>
<dbReference type="GO" id="GO:0005737">
    <property type="term" value="C:cytoplasm"/>
    <property type="evidence" value="ECO:0007669"/>
    <property type="project" value="UniProtKB-SubCell"/>
</dbReference>
<protein>
    <recommendedName>
        <fullName evidence="7">3-phosphoshikimate 1-carboxyvinyltransferase</fullName>
        <ecNumber evidence="7">2.5.1.19</ecNumber>
    </recommendedName>
    <alternativeName>
        <fullName evidence="7">5-enolpyruvylshikimate-3-phosphate synthase</fullName>
        <shortName evidence="7">EPSP synthase</shortName>
        <shortName evidence="7">EPSPS</shortName>
    </alternativeName>
</protein>
<feature type="active site" description="Proton acceptor" evidence="7">
    <location>
        <position position="342"/>
    </location>
</feature>
<dbReference type="PANTHER" id="PTHR21090:SF5">
    <property type="entry name" value="PENTAFUNCTIONAL AROM POLYPEPTIDE"/>
    <property type="match status" value="1"/>
</dbReference>
<feature type="binding site" evidence="7">
    <location>
        <position position="213"/>
    </location>
    <ligand>
        <name>3-phosphoshikimate</name>
        <dbReference type="ChEBI" id="CHEBI:145989"/>
    </ligand>
</feature>
<dbReference type="Gene3D" id="3.65.10.10">
    <property type="entry name" value="Enolpyruvate transferase domain"/>
    <property type="match status" value="2"/>
</dbReference>
<dbReference type="STRING" id="762967.HMPREF9440_00876"/>
<dbReference type="InterPro" id="IPR013792">
    <property type="entry name" value="RNA3'P_cycl/enolpyr_Trfase_a/b"/>
</dbReference>
<feature type="binding site" evidence="7">
    <location>
        <position position="130"/>
    </location>
    <ligand>
        <name>phosphoenolpyruvate</name>
        <dbReference type="ChEBI" id="CHEBI:58702"/>
    </ligand>
</feature>
<sequence>MTPECVRLHPAALTGTIPAVDAKSYAHRLLMAAALADVPTRIRCRTRSADILATVRVMRALGAEIEDLGEAFLVRPIGLCLAEKGLRPEDLDEVTLDCGESGTTERFILPIVAALGRKAAVTGAGRLAERPLSPLSDVLRAAGVSLSEEGVFPLHVAGRIGVGDYAIAGNVSSQFVGGLLYALSLQSCELVEAGESVGCDAVSTLELTGTVESAPYIRMTEEVLRAFGAEVEVSRDERKYVVRGADASGLLVSPGRAAVEGDWSNAAFWLVAGAVGAVGAGREGLAGITVTGLRPDSAQGDRAVAEILARMGAEVAGDAVTVRPPKNGRLHGLTVDAAQIPDLVPVLSVAAACAEGVTTFVNAGRLRIKESDRLATTAAMLRSLGVEVTEGETTLTVAGRAGRPLTGGTVSGANDHRIVMAAAVAATVASGPVVIEGARAARKSYPDFFRDYAALGGRVEVF</sequence>
<dbReference type="UniPathway" id="UPA00053">
    <property type="reaction ID" value="UER00089"/>
</dbReference>
<feature type="binding site" evidence="7">
    <location>
        <position position="173"/>
    </location>
    <ligand>
        <name>3-phosphoshikimate</name>
        <dbReference type="ChEBI" id="CHEBI:145989"/>
    </ligand>
</feature>
<evidence type="ECO:0000256" key="5">
    <source>
        <dbReference type="ARBA" id="ARBA00023141"/>
    </source>
</evidence>
<feature type="binding site" evidence="7">
    <location>
        <position position="23"/>
    </location>
    <ligand>
        <name>3-phosphoshikimate</name>
        <dbReference type="ChEBI" id="CHEBI:145989"/>
    </ligand>
</feature>
<dbReference type="Proteomes" id="UP000004956">
    <property type="component" value="Unassembled WGS sequence"/>
</dbReference>
<feature type="binding site" evidence="7">
    <location>
        <position position="23"/>
    </location>
    <ligand>
        <name>phosphoenolpyruvate</name>
        <dbReference type="ChEBI" id="CHEBI:58702"/>
    </ligand>
</feature>
<feature type="binding site" evidence="7">
    <location>
        <position position="172"/>
    </location>
    <ligand>
        <name>3-phosphoshikimate</name>
        <dbReference type="ChEBI" id="CHEBI:145989"/>
    </ligand>
</feature>
<dbReference type="PATRIC" id="fig|762967.3.peg.695"/>
<accession>H3KDR5</accession>
<dbReference type="CDD" id="cd01556">
    <property type="entry name" value="EPSP_synthase"/>
    <property type="match status" value="1"/>
</dbReference>
<dbReference type="GO" id="GO:0009423">
    <property type="term" value="P:chorismate biosynthetic process"/>
    <property type="evidence" value="ECO:0007669"/>
    <property type="project" value="UniProtKB-UniRule"/>
</dbReference>
<feature type="binding site" evidence="7">
    <location>
        <position position="373"/>
    </location>
    <ligand>
        <name>phosphoenolpyruvate</name>
        <dbReference type="ChEBI" id="CHEBI:58702"/>
    </ligand>
</feature>
<dbReference type="PIRSF" id="PIRSF000505">
    <property type="entry name" value="EPSPS"/>
    <property type="match status" value="1"/>
</dbReference>
<comment type="subcellular location">
    <subcellularLocation>
        <location evidence="7">Cytoplasm</location>
    </subcellularLocation>
</comment>
<keyword evidence="10" id="KW-1185">Reference proteome</keyword>
<comment type="catalytic activity">
    <reaction evidence="6">
        <text>3-phosphoshikimate + phosphoenolpyruvate = 5-O-(1-carboxyvinyl)-3-phosphoshikimate + phosphate</text>
        <dbReference type="Rhea" id="RHEA:21256"/>
        <dbReference type="ChEBI" id="CHEBI:43474"/>
        <dbReference type="ChEBI" id="CHEBI:57701"/>
        <dbReference type="ChEBI" id="CHEBI:58702"/>
        <dbReference type="ChEBI" id="CHEBI:145989"/>
        <dbReference type="EC" id="2.5.1.19"/>
    </reaction>
    <physiologicalReaction direction="left-to-right" evidence="6">
        <dbReference type="Rhea" id="RHEA:21257"/>
    </physiologicalReaction>
</comment>
<comment type="caution">
    <text evidence="7">Lacks conserved residue(s) required for the propagation of feature annotation.</text>
</comment>
<evidence type="ECO:0000256" key="7">
    <source>
        <dbReference type="HAMAP-Rule" id="MF_00210"/>
    </source>
</evidence>
<dbReference type="EC" id="2.5.1.19" evidence="7"/>
<keyword evidence="3 7" id="KW-0028">Amino-acid biosynthesis</keyword>
<dbReference type="InterPro" id="IPR001986">
    <property type="entry name" value="Enolpyruvate_Tfrase_dom"/>
</dbReference>
<dbReference type="PANTHER" id="PTHR21090">
    <property type="entry name" value="AROM/DEHYDROQUINATE SYNTHASE"/>
    <property type="match status" value="1"/>
</dbReference>
<dbReference type="HAMAP" id="MF_00210">
    <property type="entry name" value="EPSP_synth"/>
    <property type="match status" value="1"/>
</dbReference>
<name>H3KDR5_9BURK</name>
<proteinExistence type="inferred from homology"/>
<feature type="binding site" evidence="7">
    <location>
        <position position="342"/>
    </location>
    <ligand>
        <name>3-phosphoshikimate</name>
        <dbReference type="ChEBI" id="CHEBI:145989"/>
    </ligand>
</feature>
<evidence type="ECO:0000313" key="10">
    <source>
        <dbReference type="Proteomes" id="UP000004956"/>
    </source>
</evidence>
<evidence type="ECO:0000256" key="4">
    <source>
        <dbReference type="ARBA" id="ARBA00022679"/>
    </source>
</evidence>
<dbReference type="GO" id="GO:0003866">
    <property type="term" value="F:3-phosphoshikimate 1-carboxyvinyltransferase activity"/>
    <property type="evidence" value="ECO:0007669"/>
    <property type="project" value="UniProtKB-UniRule"/>
</dbReference>
<dbReference type="SUPFAM" id="SSF55205">
    <property type="entry name" value="EPT/RTPC-like"/>
    <property type="match status" value="1"/>
</dbReference>
<dbReference type="GO" id="GO:0009073">
    <property type="term" value="P:aromatic amino acid family biosynthetic process"/>
    <property type="evidence" value="ECO:0007669"/>
    <property type="project" value="UniProtKB-KW"/>
</dbReference>
<evidence type="ECO:0000313" key="9">
    <source>
        <dbReference type="EMBL" id="EHY31760.1"/>
    </source>
</evidence>
<comment type="function">
    <text evidence="7">Catalyzes the transfer of the enolpyruvyl moiety of phosphoenolpyruvate (PEP) to the 5-hydroxyl of shikimate-3-phosphate (S3P) to produce enolpyruvyl shikimate-3-phosphate and inorganic phosphate.</text>
</comment>
<dbReference type="AlphaFoldDB" id="H3KDR5"/>
<feature type="domain" description="Enolpyruvate transferase" evidence="8">
    <location>
        <begin position="10"/>
        <end position="450"/>
    </location>
</feature>
<keyword evidence="4 7" id="KW-0808">Transferase</keyword>
<feature type="binding site" evidence="7">
    <location>
        <position position="417"/>
    </location>
    <ligand>
        <name>phosphoenolpyruvate</name>
        <dbReference type="ChEBI" id="CHEBI:58702"/>
    </ligand>
</feature>
<keyword evidence="7" id="KW-0963">Cytoplasm</keyword>
<evidence type="ECO:0000256" key="2">
    <source>
        <dbReference type="ARBA" id="ARBA00009948"/>
    </source>
</evidence>
<comment type="similarity">
    <text evidence="2 7">Belongs to the EPSP synthase family.</text>
</comment>